<keyword evidence="5 6" id="KW-0378">Hydrolase</keyword>
<evidence type="ECO:0000313" key="8">
    <source>
        <dbReference type="EMBL" id="BEH91210.1"/>
    </source>
</evidence>
<evidence type="ECO:0000313" key="9">
    <source>
        <dbReference type="Proteomes" id="UP001432099"/>
    </source>
</evidence>
<keyword evidence="6" id="KW-0472">Membrane</keyword>
<proteinExistence type="inferred from homology"/>
<dbReference type="PROSITE" id="PS00760">
    <property type="entry name" value="SPASE_I_2"/>
    <property type="match status" value="1"/>
</dbReference>
<dbReference type="InterPro" id="IPR019758">
    <property type="entry name" value="Pept_S26A_signal_pept_1_CS"/>
</dbReference>
<feature type="domain" description="Peptidase S26" evidence="7">
    <location>
        <begin position="9"/>
        <end position="175"/>
    </location>
</feature>
<dbReference type="EMBL" id="AP028127">
    <property type="protein sequence ID" value="BEH91210.1"/>
    <property type="molecule type" value="Genomic_DNA"/>
</dbReference>
<comment type="subcellular location">
    <subcellularLocation>
        <location evidence="2">Cell membrane</location>
        <topology evidence="2">Single-pass type II membrane protein</topology>
    </subcellularLocation>
    <subcellularLocation>
        <location evidence="6">Membrane</location>
        <topology evidence="6">Single-pass type II membrane protein</topology>
    </subcellularLocation>
</comment>
<dbReference type="CDD" id="cd06530">
    <property type="entry name" value="S26_SPase_I"/>
    <property type="match status" value="1"/>
</dbReference>
<accession>A0ABN6ZGZ6</accession>
<dbReference type="Proteomes" id="UP001432099">
    <property type="component" value="Chromosome"/>
</dbReference>
<protein>
    <recommendedName>
        <fullName evidence="4 6">Signal peptidase I</fullName>
        <ecNumber evidence="4 6">3.4.21.89</ecNumber>
    </recommendedName>
</protein>
<keyword evidence="9" id="KW-1185">Reference proteome</keyword>
<dbReference type="PANTHER" id="PTHR43390">
    <property type="entry name" value="SIGNAL PEPTIDASE I"/>
    <property type="match status" value="1"/>
</dbReference>
<gene>
    <name evidence="8" type="ORF">T23_13120</name>
</gene>
<dbReference type="InterPro" id="IPR019757">
    <property type="entry name" value="Pept_S26A_signal_pept_1_Lys-AS"/>
</dbReference>
<dbReference type="InterPro" id="IPR036286">
    <property type="entry name" value="LexA/Signal_pep-like_sf"/>
</dbReference>
<dbReference type="NCBIfam" id="TIGR02227">
    <property type="entry name" value="sigpep_I_bact"/>
    <property type="match status" value="1"/>
</dbReference>
<evidence type="ECO:0000256" key="6">
    <source>
        <dbReference type="RuleBase" id="RU362042"/>
    </source>
</evidence>
<keyword evidence="6" id="KW-0812">Transmembrane</keyword>
<keyword evidence="6" id="KW-1133">Transmembrane helix</keyword>
<keyword evidence="6" id="KW-0645">Protease</keyword>
<dbReference type="Gene3D" id="2.10.109.10">
    <property type="entry name" value="Umud Fragment, subunit A"/>
    <property type="match status" value="1"/>
</dbReference>
<dbReference type="EC" id="3.4.21.89" evidence="4 6"/>
<reference evidence="8" key="1">
    <citation type="journal article" date="2024" name="Int. J. Syst. Evol. Microbiol.">
        <title>Turicibacter faecis sp. nov., isolated from faeces of heart failure mouse model.</title>
        <authorList>
            <person name="Imamura Y."/>
            <person name="Motooka D."/>
            <person name="Nakajima Y."/>
            <person name="Ito S."/>
            <person name="Kitakaze M."/>
            <person name="Iida T."/>
            <person name="Nakamura S."/>
        </authorList>
    </citation>
    <scope>NUCLEOTIDE SEQUENCE</scope>
    <source>
        <strain evidence="8">TC023</strain>
    </source>
</reference>
<comment type="catalytic activity">
    <reaction evidence="1 6">
        <text>Cleavage of hydrophobic, N-terminal signal or leader sequences from secreted and periplasmic proteins.</text>
        <dbReference type="EC" id="3.4.21.89"/>
    </reaction>
</comment>
<dbReference type="PANTHER" id="PTHR43390:SF1">
    <property type="entry name" value="CHLOROPLAST PROCESSING PEPTIDASE"/>
    <property type="match status" value="1"/>
</dbReference>
<dbReference type="PROSITE" id="PS00761">
    <property type="entry name" value="SPASE_I_3"/>
    <property type="match status" value="1"/>
</dbReference>
<dbReference type="Pfam" id="PF10502">
    <property type="entry name" value="Peptidase_S26"/>
    <property type="match status" value="1"/>
</dbReference>
<evidence type="ECO:0000256" key="5">
    <source>
        <dbReference type="ARBA" id="ARBA00022801"/>
    </source>
</evidence>
<dbReference type="PRINTS" id="PR00727">
    <property type="entry name" value="LEADERPTASE"/>
</dbReference>
<dbReference type="RefSeq" id="WP_161832199.1">
    <property type="nucleotide sequence ID" value="NZ_AP028127.1"/>
</dbReference>
<evidence type="ECO:0000256" key="1">
    <source>
        <dbReference type="ARBA" id="ARBA00000677"/>
    </source>
</evidence>
<name>A0ABN6ZGZ6_9FIRM</name>
<feature type="transmembrane region" description="Helical" evidence="6">
    <location>
        <begin position="12"/>
        <end position="30"/>
    </location>
</feature>
<evidence type="ECO:0000256" key="4">
    <source>
        <dbReference type="ARBA" id="ARBA00013208"/>
    </source>
</evidence>
<dbReference type="SUPFAM" id="SSF51306">
    <property type="entry name" value="LexA/Signal peptidase"/>
    <property type="match status" value="1"/>
</dbReference>
<dbReference type="InterPro" id="IPR019533">
    <property type="entry name" value="Peptidase_S26"/>
</dbReference>
<evidence type="ECO:0000256" key="3">
    <source>
        <dbReference type="ARBA" id="ARBA00009370"/>
    </source>
</evidence>
<sequence>MKKILREVFDWVKTFVIIFIIVTLVHKYVFTPVKVDGPSMYPTLHDEDSVILWKLGYQPKPFDVVVFEYSPNVYYVKRVIGIPGQTVSYYDDQLYVDNQPVMENYLQRGKSVVAYSGSFTEDFTLEDICQFDECSVIPEDYYLVLGDNRPHSRDSRDIGLVHKDQLLGKAVWIQWPLSSFGPIE</sequence>
<dbReference type="InterPro" id="IPR000223">
    <property type="entry name" value="Pept_S26A_signal_pept_1"/>
</dbReference>
<comment type="similarity">
    <text evidence="3 6">Belongs to the peptidase S26 family.</text>
</comment>
<evidence type="ECO:0000259" key="7">
    <source>
        <dbReference type="Pfam" id="PF10502"/>
    </source>
</evidence>
<evidence type="ECO:0000256" key="2">
    <source>
        <dbReference type="ARBA" id="ARBA00004401"/>
    </source>
</evidence>
<organism evidence="8 9">
    <name type="scientific">Turicibacter faecis</name>
    <dbReference type="NCBI Taxonomy" id="2963365"/>
    <lineage>
        <taxon>Bacteria</taxon>
        <taxon>Bacillati</taxon>
        <taxon>Bacillota</taxon>
        <taxon>Erysipelotrichia</taxon>
        <taxon>Erysipelotrichales</taxon>
        <taxon>Turicibacteraceae</taxon>
        <taxon>Turicibacter</taxon>
    </lineage>
</organism>